<organism evidence="1 2">
    <name type="scientific">Anopheles dirus</name>
    <dbReference type="NCBI Taxonomy" id="7168"/>
    <lineage>
        <taxon>Eukaryota</taxon>
        <taxon>Metazoa</taxon>
        <taxon>Ecdysozoa</taxon>
        <taxon>Arthropoda</taxon>
        <taxon>Hexapoda</taxon>
        <taxon>Insecta</taxon>
        <taxon>Pterygota</taxon>
        <taxon>Neoptera</taxon>
        <taxon>Endopterygota</taxon>
        <taxon>Diptera</taxon>
        <taxon>Nematocera</taxon>
        <taxon>Culicoidea</taxon>
        <taxon>Culicidae</taxon>
        <taxon>Anophelinae</taxon>
        <taxon>Anopheles</taxon>
    </lineage>
</organism>
<reference evidence="1" key="2">
    <citation type="submission" date="2020-05" db="UniProtKB">
        <authorList>
            <consortium name="EnsemblMetazoa"/>
        </authorList>
    </citation>
    <scope>IDENTIFICATION</scope>
    <source>
        <strain evidence="1">WRAIR2</strain>
    </source>
</reference>
<dbReference type="VEuPathDB" id="VectorBase:ADIR014146"/>
<reference evidence="2" key="1">
    <citation type="submission" date="2013-03" db="EMBL/GenBank/DDBJ databases">
        <title>The Genome Sequence of Anopheles dirus WRAIR2.</title>
        <authorList>
            <consortium name="The Broad Institute Genomics Platform"/>
            <person name="Neafsey D.E."/>
            <person name="Walton C."/>
            <person name="Walker B."/>
            <person name="Young S.K."/>
            <person name="Zeng Q."/>
            <person name="Gargeya S."/>
            <person name="Fitzgerald M."/>
            <person name="Haas B."/>
            <person name="Abouelleil A."/>
            <person name="Allen A.W."/>
            <person name="Alvarado L."/>
            <person name="Arachchi H.M."/>
            <person name="Berlin A.M."/>
            <person name="Chapman S.B."/>
            <person name="Gainer-Dewar J."/>
            <person name="Goldberg J."/>
            <person name="Griggs A."/>
            <person name="Gujja S."/>
            <person name="Hansen M."/>
            <person name="Howarth C."/>
            <person name="Imamovic A."/>
            <person name="Ireland A."/>
            <person name="Larimer J."/>
            <person name="McCowan C."/>
            <person name="Murphy C."/>
            <person name="Pearson M."/>
            <person name="Poon T.W."/>
            <person name="Priest M."/>
            <person name="Roberts A."/>
            <person name="Saif S."/>
            <person name="Shea T."/>
            <person name="Sisk P."/>
            <person name="Sykes S."/>
            <person name="Wortman J."/>
            <person name="Nusbaum C."/>
            <person name="Birren B."/>
        </authorList>
    </citation>
    <scope>NUCLEOTIDE SEQUENCE [LARGE SCALE GENOMIC DNA]</scope>
    <source>
        <strain evidence="2">WRAIR2</strain>
    </source>
</reference>
<accession>A0A182NW63</accession>
<evidence type="ECO:0000313" key="1">
    <source>
        <dbReference type="EnsemblMetazoa" id="ADIR014146-PA"/>
    </source>
</evidence>
<keyword evidence="2" id="KW-1185">Reference proteome</keyword>
<dbReference type="Proteomes" id="UP000075884">
    <property type="component" value="Unassembled WGS sequence"/>
</dbReference>
<name>A0A182NW63_9DIPT</name>
<protein>
    <submittedName>
        <fullName evidence="1">Uncharacterized protein</fullName>
    </submittedName>
</protein>
<dbReference type="EnsemblMetazoa" id="ADIR014146-RA">
    <property type="protein sequence ID" value="ADIR014146-PA"/>
    <property type="gene ID" value="ADIR014146"/>
</dbReference>
<dbReference type="AlphaFoldDB" id="A0A182NW63"/>
<proteinExistence type="predicted"/>
<evidence type="ECO:0000313" key="2">
    <source>
        <dbReference type="Proteomes" id="UP000075884"/>
    </source>
</evidence>
<sequence>MLVCEIFVRKNEGDKLESEHDPCWEPYGLFGVLMFQLMLDVPVWNRAVTSYAIIYCLMCSPITDCSEFR</sequence>